<evidence type="ECO:0000256" key="7">
    <source>
        <dbReference type="ARBA" id="ARBA00022989"/>
    </source>
</evidence>
<dbReference type="InterPro" id="IPR028987">
    <property type="entry name" value="ATP_synth_B-like_membr_sf"/>
</dbReference>
<organism evidence="18 19">
    <name type="scientific">Leadbetterella byssophila (strain DSM 17132 / JCM 16389 / KACC 11308 / NBRC 106382 / 4M15)</name>
    <dbReference type="NCBI Taxonomy" id="649349"/>
    <lineage>
        <taxon>Bacteria</taxon>
        <taxon>Pseudomonadati</taxon>
        <taxon>Bacteroidota</taxon>
        <taxon>Cytophagia</taxon>
        <taxon>Cytophagales</taxon>
        <taxon>Leadbetterellaceae</taxon>
        <taxon>Leadbetterella</taxon>
    </lineage>
</organism>
<evidence type="ECO:0000313" key="19">
    <source>
        <dbReference type="Proteomes" id="UP000007435"/>
    </source>
</evidence>
<evidence type="ECO:0000256" key="11">
    <source>
        <dbReference type="ARBA" id="ARBA00025198"/>
    </source>
</evidence>
<evidence type="ECO:0000256" key="1">
    <source>
        <dbReference type="ARBA" id="ARBA00005513"/>
    </source>
</evidence>
<dbReference type="GO" id="GO:0012505">
    <property type="term" value="C:endomembrane system"/>
    <property type="evidence" value="ECO:0007669"/>
    <property type="project" value="UniProtKB-SubCell"/>
</dbReference>
<dbReference type="PANTHER" id="PTHR33445:SF1">
    <property type="entry name" value="ATP SYNTHASE SUBUNIT B"/>
    <property type="match status" value="1"/>
</dbReference>
<comment type="similarity">
    <text evidence="1 15 16">Belongs to the ATPase B chain family.</text>
</comment>
<dbReference type="GO" id="GO:0046933">
    <property type="term" value="F:proton-transporting ATP synthase activity, rotational mechanism"/>
    <property type="evidence" value="ECO:0007669"/>
    <property type="project" value="UniProtKB-UniRule"/>
</dbReference>
<evidence type="ECO:0000313" key="18">
    <source>
        <dbReference type="EMBL" id="ADQ19258.1"/>
    </source>
</evidence>
<keyword evidence="8 15" id="KW-0406">Ion transport</keyword>
<keyword evidence="3 15" id="KW-1003">Cell membrane</keyword>
<dbReference type="SUPFAM" id="SSF81573">
    <property type="entry name" value="F1F0 ATP synthase subunit B, membrane domain"/>
    <property type="match status" value="1"/>
</dbReference>
<dbReference type="HAMAP" id="MF_01398">
    <property type="entry name" value="ATP_synth_b_bprime"/>
    <property type="match status" value="1"/>
</dbReference>
<accession>E4RZW6</accession>
<keyword evidence="7 15" id="KW-1133">Transmembrane helix</keyword>
<proteinExistence type="inferred from homology"/>
<evidence type="ECO:0000256" key="17">
    <source>
        <dbReference type="SAM" id="Coils"/>
    </source>
</evidence>
<dbReference type="Pfam" id="PF00430">
    <property type="entry name" value="ATP-synt_B"/>
    <property type="match status" value="1"/>
</dbReference>
<evidence type="ECO:0000256" key="5">
    <source>
        <dbReference type="ARBA" id="ARBA00022692"/>
    </source>
</evidence>
<dbReference type="KEGG" id="lby:Lbys_3610"/>
<dbReference type="RefSeq" id="WP_013410279.1">
    <property type="nucleotide sequence ID" value="NC_014655.1"/>
</dbReference>
<dbReference type="eggNOG" id="COG0711">
    <property type="taxonomic scope" value="Bacteria"/>
</dbReference>
<evidence type="ECO:0000256" key="15">
    <source>
        <dbReference type="HAMAP-Rule" id="MF_01398"/>
    </source>
</evidence>
<evidence type="ECO:0000256" key="6">
    <source>
        <dbReference type="ARBA" id="ARBA00022781"/>
    </source>
</evidence>
<dbReference type="InterPro" id="IPR002146">
    <property type="entry name" value="ATP_synth_b/b'su_bac/chlpt"/>
</dbReference>
<dbReference type="OrthoDB" id="9795289at2"/>
<evidence type="ECO:0000256" key="8">
    <source>
        <dbReference type="ARBA" id="ARBA00023065"/>
    </source>
</evidence>
<reference evidence="18 19" key="2">
    <citation type="journal article" date="2011" name="Stand. Genomic Sci.">
        <title>Complete genome sequence of Leadbetterella byssophila type strain (4M15).</title>
        <authorList>
            <person name="Abt B."/>
            <person name="Teshima H."/>
            <person name="Lucas S."/>
            <person name="Lapidus A."/>
            <person name="Del Rio T.G."/>
            <person name="Nolan M."/>
            <person name="Tice H."/>
            <person name="Cheng J.F."/>
            <person name="Pitluck S."/>
            <person name="Liolios K."/>
            <person name="Pagani I."/>
            <person name="Ivanova N."/>
            <person name="Mavromatis K."/>
            <person name="Pati A."/>
            <person name="Tapia R."/>
            <person name="Han C."/>
            <person name="Goodwin L."/>
            <person name="Chen A."/>
            <person name="Palaniappan K."/>
            <person name="Land M."/>
            <person name="Hauser L."/>
            <person name="Chang Y.J."/>
            <person name="Jeffries C.D."/>
            <person name="Rohde M."/>
            <person name="Goker M."/>
            <person name="Tindall B.J."/>
            <person name="Detter J.C."/>
            <person name="Woyke T."/>
            <person name="Bristow J."/>
            <person name="Eisen J.A."/>
            <person name="Markowitz V."/>
            <person name="Hugenholtz P."/>
            <person name="Klenk H.P."/>
            <person name="Kyrpides N.C."/>
        </authorList>
    </citation>
    <scope>NUCLEOTIDE SEQUENCE [LARGE SCALE GENOMIC DNA]</scope>
    <source>
        <strain evidence="19">DSM 17132 / JCM 16389 / KACC 11308 / NBRC 106382 / 4M15</strain>
    </source>
</reference>
<keyword evidence="4 15" id="KW-0138">CF(0)</keyword>
<dbReference type="PANTHER" id="PTHR33445">
    <property type="entry name" value="ATP SYNTHASE SUBUNIT B', CHLOROPLASTIC"/>
    <property type="match status" value="1"/>
</dbReference>
<evidence type="ECO:0000256" key="2">
    <source>
        <dbReference type="ARBA" id="ARBA00022448"/>
    </source>
</evidence>
<dbReference type="CDD" id="cd06503">
    <property type="entry name" value="ATP-synt_Fo_b"/>
    <property type="match status" value="1"/>
</dbReference>
<dbReference type="AlphaFoldDB" id="E4RZW6"/>
<keyword evidence="15" id="KW-0997">Cell inner membrane</keyword>
<dbReference type="GO" id="GO:0045259">
    <property type="term" value="C:proton-transporting ATP synthase complex"/>
    <property type="evidence" value="ECO:0007669"/>
    <property type="project" value="UniProtKB-KW"/>
</dbReference>
<dbReference type="NCBIfam" id="TIGR01144">
    <property type="entry name" value="ATP_synt_b"/>
    <property type="match status" value="1"/>
</dbReference>
<comment type="subcellular location">
    <subcellularLocation>
        <location evidence="15">Cell inner membrane</location>
        <topology evidence="15">Single-pass membrane protein</topology>
    </subcellularLocation>
    <subcellularLocation>
        <location evidence="14">Endomembrane system</location>
        <topology evidence="14">Single-pass membrane protein</topology>
    </subcellularLocation>
</comment>
<evidence type="ECO:0000256" key="12">
    <source>
        <dbReference type="ARBA" id="ARBA00025614"/>
    </source>
</evidence>
<comment type="subunit">
    <text evidence="15">F-type ATPases have 2 components, F(1) - the catalytic core - and F(0) - the membrane proton channel. F(1) has five subunits: alpha(3), beta(3), gamma(1), delta(1), epsilon(1). F(0) has three main subunits: a(1), b(2) and c(10-14). The alpha and beta chains form an alternating ring which encloses part of the gamma chain. F(1) is attached to F(0) by a central stalk formed by the gamma and epsilon chains, while a peripheral stalk is formed by the delta and b chains.</text>
</comment>
<feature type="transmembrane region" description="Helical" evidence="15">
    <location>
        <begin position="15"/>
        <end position="35"/>
    </location>
</feature>
<evidence type="ECO:0000256" key="3">
    <source>
        <dbReference type="ARBA" id="ARBA00022475"/>
    </source>
</evidence>
<comment type="function">
    <text evidence="12">Component of the F(0) channel, it forms part of the peripheral stalk, linking F(1) to F(0). The b'-subunit is a diverged and duplicated form of b found in plants and photosynthetic bacteria.</text>
</comment>
<keyword evidence="9 15" id="KW-0472">Membrane</keyword>
<comment type="subunit">
    <text evidence="13">F-type ATPases have 2 components, F(1) - the catalytic core - and F(0) - the membrane proton channel. F(1) has five subunits: alpha(3), beta(3), gamma(1), delta(1), epsilon(1). F(0) has four main subunits: a(1), b(2) and c(10-14). The alpha and beta chains form an alternating ring which encloses part of the gamma chain. F(1) is attached to F(0) by a central stalk formed by the gamma and epsilon chains, while a peripheral stalk is formed by the delta and b chains.</text>
</comment>
<protein>
    <recommendedName>
        <fullName evidence="15">ATP synthase subunit b</fullName>
    </recommendedName>
    <alternativeName>
        <fullName evidence="15">ATP synthase F(0) sector subunit b</fullName>
    </alternativeName>
    <alternativeName>
        <fullName evidence="15">ATPase subunit I</fullName>
    </alternativeName>
    <alternativeName>
        <fullName evidence="15">F-type ATPase subunit b</fullName>
        <shortName evidence="15">F-ATPase subunit b</shortName>
    </alternativeName>
</protein>
<comment type="function">
    <text evidence="11 15">F(1)F(0) ATP synthase produces ATP from ADP in the presence of a proton or sodium gradient. F-type ATPases consist of two structural domains, F(1) containing the extramembraneous catalytic core and F(0) containing the membrane proton channel, linked together by a central stalk and a peripheral stalk. During catalysis, ATP synthesis in the catalytic domain of F(1) is coupled via a rotary mechanism of the central stalk subunits to proton translocation.</text>
</comment>
<keyword evidence="17" id="KW-0175">Coiled coil</keyword>
<dbReference type="STRING" id="649349.Lbys_3610"/>
<dbReference type="Proteomes" id="UP000007435">
    <property type="component" value="Chromosome"/>
</dbReference>
<evidence type="ECO:0000256" key="9">
    <source>
        <dbReference type="ARBA" id="ARBA00023136"/>
    </source>
</evidence>
<dbReference type="GO" id="GO:0005886">
    <property type="term" value="C:plasma membrane"/>
    <property type="evidence" value="ECO:0007669"/>
    <property type="project" value="UniProtKB-SubCell"/>
</dbReference>
<keyword evidence="6 15" id="KW-0375">Hydrogen ion transport</keyword>
<dbReference type="InterPro" id="IPR005864">
    <property type="entry name" value="ATP_synth_F0_bsu_bac"/>
</dbReference>
<keyword evidence="2 15" id="KW-0813">Transport</keyword>
<reference key="1">
    <citation type="submission" date="2010-11" db="EMBL/GenBank/DDBJ databases">
        <title>The complete genome of Leadbetterella byssophila DSM 17132.</title>
        <authorList>
            <consortium name="US DOE Joint Genome Institute (JGI-PGF)"/>
            <person name="Lucas S."/>
            <person name="Copeland A."/>
            <person name="Lapidus A."/>
            <person name="Glavina del Rio T."/>
            <person name="Dalin E."/>
            <person name="Tice H."/>
            <person name="Bruce D."/>
            <person name="Goodwin L."/>
            <person name="Pitluck S."/>
            <person name="Kyrpides N."/>
            <person name="Mavromatis K."/>
            <person name="Ivanova N."/>
            <person name="Teshima H."/>
            <person name="Brettin T."/>
            <person name="Detter J.C."/>
            <person name="Han C."/>
            <person name="Tapia R."/>
            <person name="Land M."/>
            <person name="Hauser L."/>
            <person name="Markowitz V."/>
            <person name="Cheng J.-F."/>
            <person name="Hugenholtz P."/>
            <person name="Woyke T."/>
            <person name="Wu D."/>
            <person name="Tindall B."/>
            <person name="Pomrenke H.G."/>
            <person name="Brambilla E."/>
            <person name="Klenk H.-P."/>
            <person name="Eisen J.A."/>
        </authorList>
    </citation>
    <scope>NUCLEOTIDE SEQUENCE [LARGE SCALE GENOMIC DNA]</scope>
    <source>
        <strain>DSM 17132</strain>
    </source>
</reference>
<keyword evidence="10 15" id="KW-0066">ATP synthesis</keyword>
<evidence type="ECO:0000256" key="13">
    <source>
        <dbReference type="ARBA" id="ARBA00026054"/>
    </source>
</evidence>
<dbReference type="InterPro" id="IPR050059">
    <property type="entry name" value="ATP_synthase_B_chain"/>
</dbReference>
<keyword evidence="5 15" id="KW-0812">Transmembrane</keyword>
<dbReference type="HOGENOM" id="CLU_079215_4_1_10"/>
<name>E4RZW6_LEAB4</name>
<sequence length="169" mass="18688">MVLLNSALLNPNPGLVIWQLIVFGILVFILRKFAWTPIINGLKEREGEIEGALKMAEETRAEMAKLKADNDKLVAEARRERDEIVKEAKEAANRLIAEAKADAQTQSAKILEDARATIAHEKEVMIASVKQDVANLSIEIAEKILRKELSDKAAQQSYVSALVADAKLN</sequence>
<gene>
    <name evidence="15" type="primary">atpF</name>
    <name evidence="18" type="ordered locus">Lbys_3610</name>
</gene>
<evidence type="ECO:0000256" key="4">
    <source>
        <dbReference type="ARBA" id="ARBA00022547"/>
    </source>
</evidence>
<evidence type="ECO:0000256" key="10">
    <source>
        <dbReference type="ARBA" id="ARBA00023310"/>
    </source>
</evidence>
<keyword evidence="19" id="KW-1185">Reference proteome</keyword>
<feature type="coiled-coil region" evidence="17">
    <location>
        <begin position="42"/>
        <end position="109"/>
    </location>
</feature>
<dbReference type="Gene3D" id="1.20.5.620">
    <property type="entry name" value="F1F0 ATP synthase subunit B, membrane domain"/>
    <property type="match status" value="1"/>
</dbReference>
<dbReference type="EMBL" id="CP002305">
    <property type="protein sequence ID" value="ADQ19258.1"/>
    <property type="molecule type" value="Genomic_DNA"/>
</dbReference>
<dbReference type="GO" id="GO:0046961">
    <property type="term" value="F:proton-transporting ATPase activity, rotational mechanism"/>
    <property type="evidence" value="ECO:0007669"/>
    <property type="project" value="TreeGrafter"/>
</dbReference>
<evidence type="ECO:0000256" key="14">
    <source>
        <dbReference type="ARBA" id="ARBA00037847"/>
    </source>
</evidence>
<evidence type="ECO:0000256" key="16">
    <source>
        <dbReference type="RuleBase" id="RU003848"/>
    </source>
</evidence>